<evidence type="ECO:0000256" key="9">
    <source>
        <dbReference type="ARBA" id="ARBA00022975"/>
    </source>
</evidence>
<comment type="caution">
    <text evidence="14">The sequence shown here is derived from an EMBL/GenBank/DDBJ whole genome shotgun (WGS) entry which is preliminary data.</text>
</comment>
<keyword evidence="7 11" id="KW-0285">Flavoprotein</keyword>
<evidence type="ECO:0000256" key="1">
    <source>
        <dbReference type="ARBA" id="ARBA00001917"/>
    </source>
</evidence>
<dbReference type="AlphaFoldDB" id="A0AAN6RUU7"/>
<dbReference type="Proteomes" id="UP001303889">
    <property type="component" value="Unassembled WGS sequence"/>
</dbReference>
<dbReference type="GO" id="GO:0006207">
    <property type="term" value="P:'de novo' pyrimidine nucleobase biosynthetic process"/>
    <property type="evidence" value="ECO:0007669"/>
    <property type="project" value="TreeGrafter"/>
</dbReference>
<evidence type="ECO:0000256" key="10">
    <source>
        <dbReference type="ARBA" id="ARBA00023002"/>
    </source>
</evidence>
<evidence type="ECO:0000256" key="3">
    <source>
        <dbReference type="ARBA" id="ARBA00004725"/>
    </source>
</evidence>
<accession>A0AAN6RUU7</accession>
<comment type="subcellular location">
    <subcellularLocation>
        <location evidence="2 11">Cytoplasm</location>
    </subcellularLocation>
</comment>
<evidence type="ECO:0000256" key="8">
    <source>
        <dbReference type="ARBA" id="ARBA00022643"/>
    </source>
</evidence>
<comment type="catalytic activity">
    <reaction evidence="11">
        <text>(S)-dihydroorotate + fumarate = orotate + succinate</text>
        <dbReference type="Rhea" id="RHEA:30059"/>
        <dbReference type="ChEBI" id="CHEBI:29806"/>
        <dbReference type="ChEBI" id="CHEBI:30031"/>
        <dbReference type="ChEBI" id="CHEBI:30839"/>
        <dbReference type="ChEBI" id="CHEBI:30864"/>
        <dbReference type="EC" id="1.3.98.1"/>
    </reaction>
</comment>
<dbReference type="GO" id="GO:0006221">
    <property type="term" value="P:pyrimidine nucleotide biosynthetic process"/>
    <property type="evidence" value="ECO:0007669"/>
    <property type="project" value="UniProtKB-KW"/>
</dbReference>
<dbReference type="InterPro" id="IPR005720">
    <property type="entry name" value="Dihydroorotate_DH_cat"/>
</dbReference>
<dbReference type="Pfam" id="PF01180">
    <property type="entry name" value="DHO_dh"/>
    <property type="match status" value="1"/>
</dbReference>
<gene>
    <name evidence="14" type="ORF">C8A05DRAFT_14228</name>
</gene>
<comment type="similarity">
    <text evidence="4 11">Belongs to the dihydroorotate dehydrogenase family. Type 1 subfamily.</text>
</comment>
<keyword evidence="6 11" id="KW-0963">Cytoplasm</keyword>
<evidence type="ECO:0000256" key="4">
    <source>
        <dbReference type="ARBA" id="ARBA00008008"/>
    </source>
</evidence>
<name>A0AAN6RUU7_9PEZI</name>
<dbReference type="PANTHER" id="PTHR48109">
    <property type="entry name" value="DIHYDROOROTATE DEHYDROGENASE (QUINONE), MITOCHONDRIAL-RELATED"/>
    <property type="match status" value="1"/>
</dbReference>
<dbReference type="SUPFAM" id="SSF51395">
    <property type="entry name" value="FMN-linked oxidoreductases"/>
    <property type="match status" value="1"/>
</dbReference>
<comment type="subunit">
    <text evidence="11">Homodimer.</text>
</comment>
<evidence type="ECO:0000313" key="14">
    <source>
        <dbReference type="EMBL" id="KAK3903845.1"/>
    </source>
</evidence>
<dbReference type="Gene3D" id="2.30.26.10">
    <property type="entry name" value="Dihydroorotate Dehydrogenase A, chain A, domain 2"/>
    <property type="match status" value="1"/>
</dbReference>
<keyword evidence="9 11" id="KW-0665">Pyrimidine biosynthesis</keyword>
<evidence type="ECO:0000313" key="15">
    <source>
        <dbReference type="Proteomes" id="UP001303889"/>
    </source>
</evidence>
<keyword evidence="10 11" id="KW-0560">Oxidoreductase</keyword>
<dbReference type="InterPro" id="IPR013785">
    <property type="entry name" value="Aldolase_TIM"/>
</dbReference>
<keyword evidence="15" id="KW-1185">Reference proteome</keyword>
<feature type="region of interest" description="Disordered" evidence="12">
    <location>
        <begin position="294"/>
        <end position="316"/>
    </location>
</feature>
<dbReference type="GO" id="GO:1990663">
    <property type="term" value="F:dihydroorotate dehydrogenase (fumarate) activity"/>
    <property type="evidence" value="ECO:0007669"/>
    <property type="project" value="UniProtKB-EC"/>
</dbReference>
<dbReference type="GO" id="GO:0005737">
    <property type="term" value="C:cytoplasm"/>
    <property type="evidence" value="ECO:0007669"/>
    <property type="project" value="UniProtKB-SubCell"/>
</dbReference>
<evidence type="ECO:0000256" key="11">
    <source>
        <dbReference type="RuleBase" id="RU364042"/>
    </source>
</evidence>
<dbReference type="PANTHER" id="PTHR48109:SF1">
    <property type="entry name" value="DIHYDROOROTATE DEHYDROGENASE (FUMARATE)"/>
    <property type="match status" value="1"/>
</dbReference>
<dbReference type="InterPro" id="IPR050074">
    <property type="entry name" value="DHO_dehydrogenase"/>
</dbReference>
<organism evidence="14 15">
    <name type="scientific">Staphylotrichum tortipilum</name>
    <dbReference type="NCBI Taxonomy" id="2831512"/>
    <lineage>
        <taxon>Eukaryota</taxon>
        <taxon>Fungi</taxon>
        <taxon>Dikarya</taxon>
        <taxon>Ascomycota</taxon>
        <taxon>Pezizomycotina</taxon>
        <taxon>Sordariomycetes</taxon>
        <taxon>Sordariomycetidae</taxon>
        <taxon>Sordariales</taxon>
        <taxon>Chaetomiaceae</taxon>
        <taxon>Staphylotrichum</taxon>
    </lineage>
</organism>
<dbReference type="InterPro" id="IPR023359">
    <property type="entry name" value="Dihydro_DH_chainA_dom2"/>
</dbReference>
<comment type="pathway">
    <text evidence="3 11">Pyrimidine metabolism; UMP biosynthesis via de novo pathway.</text>
</comment>
<feature type="domain" description="Dihydroorotate dehydrogenase catalytic" evidence="13">
    <location>
        <begin position="67"/>
        <end position="293"/>
    </location>
</feature>
<dbReference type="InterPro" id="IPR033886">
    <property type="entry name" value="DHOD_1A"/>
</dbReference>
<proteinExistence type="inferred from homology"/>
<dbReference type="EC" id="1.3.98.1" evidence="11"/>
<evidence type="ECO:0000256" key="6">
    <source>
        <dbReference type="ARBA" id="ARBA00022490"/>
    </source>
</evidence>
<evidence type="ECO:0000259" key="13">
    <source>
        <dbReference type="Pfam" id="PF01180"/>
    </source>
</evidence>
<reference evidence="14" key="1">
    <citation type="journal article" date="2023" name="Mol. Phylogenet. Evol.">
        <title>Genome-scale phylogeny and comparative genomics of the fungal order Sordariales.</title>
        <authorList>
            <person name="Hensen N."/>
            <person name="Bonometti L."/>
            <person name="Westerberg I."/>
            <person name="Brannstrom I.O."/>
            <person name="Guillou S."/>
            <person name="Cros-Aarteil S."/>
            <person name="Calhoun S."/>
            <person name="Haridas S."/>
            <person name="Kuo A."/>
            <person name="Mondo S."/>
            <person name="Pangilinan J."/>
            <person name="Riley R."/>
            <person name="LaButti K."/>
            <person name="Andreopoulos B."/>
            <person name="Lipzen A."/>
            <person name="Chen C."/>
            <person name="Yan M."/>
            <person name="Daum C."/>
            <person name="Ng V."/>
            <person name="Clum A."/>
            <person name="Steindorff A."/>
            <person name="Ohm R.A."/>
            <person name="Martin F."/>
            <person name="Silar P."/>
            <person name="Natvig D.O."/>
            <person name="Lalanne C."/>
            <person name="Gautier V."/>
            <person name="Ament-Velasquez S.L."/>
            <person name="Kruys A."/>
            <person name="Hutchinson M.I."/>
            <person name="Powell A.J."/>
            <person name="Barry K."/>
            <person name="Miller A.N."/>
            <person name="Grigoriev I.V."/>
            <person name="Debuchy R."/>
            <person name="Gladieux P."/>
            <person name="Hiltunen Thoren M."/>
            <person name="Johannesson H."/>
        </authorList>
    </citation>
    <scope>NUCLEOTIDE SEQUENCE</scope>
    <source>
        <strain evidence="14">CBS 103.79</strain>
    </source>
</reference>
<evidence type="ECO:0000256" key="12">
    <source>
        <dbReference type="SAM" id="MobiDB-lite"/>
    </source>
</evidence>
<sequence length="316" mass="32023">MAGTPPPPPPPLDINPPLINTACPWATTLSDLRLLYACPSTGAVTTRTSLLDGFPHDDALHQFAFFHPSPTTNSNPTASLNTLGYSPLSLSTYLSFIKTISDSLPAPSGKGFIVSVTGTPDDIAACYSLILAAAREVQFPLAMEINLSCPNIPDRPPPAYSQASLAEYLDSVKRAVEEGGDVRIPVGVKTPPYTYATQFMGLVDALEEAAGGEGGVCPISFITATNTLGSCLLFNSSQGGSGHNTPALPGQGIGGMAGAPLHPLALGNVATIRRLLDEKGEGLGHVRVIGGGGEGGGGGGGGGWGEGVGGEGGGGF</sequence>
<evidence type="ECO:0000256" key="2">
    <source>
        <dbReference type="ARBA" id="ARBA00004496"/>
    </source>
</evidence>
<evidence type="ECO:0000256" key="7">
    <source>
        <dbReference type="ARBA" id="ARBA00022630"/>
    </source>
</evidence>
<evidence type="ECO:0000256" key="5">
    <source>
        <dbReference type="ARBA" id="ARBA00021374"/>
    </source>
</evidence>
<protein>
    <recommendedName>
        <fullName evidence="5 11">Dihydroorotate dehydrogenase (fumarate)</fullName>
        <ecNumber evidence="11">1.3.98.1</ecNumber>
    </recommendedName>
    <alternativeName>
        <fullName evidence="11">Dihydroorotate oxidase</fullName>
    </alternativeName>
</protein>
<dbReference type="Gene3D" id="3.20.20.70">
    <property type="entry name" value="Aldolase class I"/>
    <property type="match status" value="1"/>
</dbReference>
<reference evidence="14" key="2">
    <citation type="submission" date="2023-05" db="EMBL/GenBank/DDBJ databases">
        <authorList>
            <consortium name="Lawrence Berkeley National Laboratory"/>
            <person name="Steindorff A."/>
            <person name="Hensen N."/>
            <person name="Bonometti L."/>
            <person name="Westerberg I."/>
            <person name="Brannstrom I.O."/>
            <person name="Guillou S."/>
            <person name="Cros-Aarteil S."/>
            <person name="Calhoun S."/>
            <person name="Haridas S."/>
            <person name="Kuo A."/>
            <person name="Mondo S."/>
            <person name="Pangilinan J."/>
            <person name="Riley R."/>
            <person name="Labutti K."/>
            <person name="Andreopoulos B."/>
            <person name="Lipzen A."/>
            <person name="Chen C."/>
            <person name="Yanf M."/>
            <person name="Daum C."/>
            <person name="Ng V."/>
            <person name="Clum A."/>
            <person name="Ohm R."/>
            <person name="Martin F."/>
            <person name="Silar P."/>
            <person name="Natvig D."/>
            <person name="Lalanne C."/>
            <person name="Gautier V."/>
            <person name="Ament-Velasquez S.L."/>
            <person name="Kruys A."/>
            <person name="Hutchinson M.I."/>
            <person name="Powell A.J."/>
            <person name="Barry K."/>
            <person name="Miller A.N."/>
            <person name="Grigoriev I.V."/>
            <person name="Debuchy R."/>
            <person name="Gladieux P."/>
            <person name="Thoren M.H."/>
            <person name="Johannesson H."/>
        </authorList>
    </citation>
    <scope>NUCLEOTIDE SEQUENCE</scope>
    <source>
        <strain evidence="14">CBS 103.79</strain>
    </source>
</reference>
<keyword evidence="8 11" id="KW-0288">FMN</keyword>
<dbReference type="CDD" id="cd04741">
    <property type="entry name" value="DHOD_1A_like"/>
    <property type="match status" value="1"/>
</dbReference>
<comment type="function">
    <text evidence="11">Catalyzes the conversion of dihydroorotate to orotate with fumarate as the electron acceptor.</text>
</comment>
<comment type="cofactor">
    <cofactor evidence="1 11">
        <name>FMN</name>
        <dbReference type="ChEBI" id="CHEBI:58210"/>
    </cofactor>
</comment>
<dbReference type="EMBL" id="MU855427">
    <property type="protein sequence ID" value="KAK3903845.1"/>
    <property type="molecule type" value="Genomic_DNA"/>
</dbReference>